<sequence>MVRLQLASVAVVFLLLLHSSHAYLSLRPTGNPQRWARQVPSFRSDNSRPATALPLTIERLHFTAKGENTAEAILAERIKSSSKPYVCVIFGTSWDQESKNLYEALKRIEDPSFEVLRVSLDNSMVAALDGTAVRKRKNLEMNLKKVRHDERVLKMMLDRNINNHFPGRKIPQLMIHKKGEAVPFMSIPHADAHTLKKEMHIWVRTGELPYAKLDPSSLPPEVLKLCKLLAVKVDAANEEFKSSIPDHGWVIRRAKYGLTRAALKN</sequence>
<evidence type="ECO:0000313" key="2">
    <source>
        <dbReference type="EMBL" id="CEM49208.1"/>
    </source>
</evidence>
<organism evidence="2">
    <name type="scientific">Chromera velia CCMP2878</name>
    <dbReference type="NCBI Taxonomy" id="1169474"/>
    <lineage>
        <taxon>Eukaryota</taxon>
        <taxon>Sar</taxon>
        <taxon>Alveolata</taxon>
        <taxon>Colpodellida</taxon>
        <taxon>Chromeraceae</taxon>
        <taxon>Chromera</taxon>
    </lineage>
</organism>
<protein>
    <recommendedName>
        <fullName evidence="3">Thioredoxin-like fold domain-containing protein</fullName>
    </recommendedName>
</protein>
<evidence type="ECO:0000256" key="1">
    <source>
        <dbReference type="SAM" id="SignalP"/>
    </source>
</evidence>
<gene>
    <name evidence="2" type="ORF">Cvel_1498</name>
</gene>
<keyword evidence="1" id="KW-0732">Signal</keyword>
<dbReference type="AlphaFoldDB" id="A0A0G4HXI2"/>
<evidence type="ECO:0008006" key="3">
    <source>
        <dbReference type="Google" id="ProtNLM"/>
    </source>
</evidence>
<feature type="signal peptide" evidence="1">
    <location>
        <begin position="1"/>
        <end position="22"/>
    </location>
</feature>
<proteinExistence type="predicted"/>
<feature type="chain" id="PRO_5005192487" description="Thioredoxin-like fold domain-containing protein" evidence="1">
    <location>
        <begin position="23"/>
        <end position="265"/>
    </location>
</feature>
<accession>A0A0G4HXI2</accession>
<dbReference type="VEuPathDB" id="CryptoDB:Cvel_1498"/>
<dbReference type="EMBL" id="CDMZ01004259">
    <property type="protein sequence ID" value="CEM49208.1"/>
    <property type="molecule type" value="Genomic_DNA"/>
</dbReference>
<name>A0A0G4HXI2_9ALVE</name>
<reference evidence="2" key="1">
    <citation type="submission" date="2014-11" db="EMBL/GenBank/DDBJ databases">
        <authorList>
            <person name="Otto D Thomas"/>
            <person name="Naeem Raeece"/>
        </authorList>
    </citation>
    <scope>NUCLEOTIDE SEQUENCE</scope>
</reference>